<comment type="subunit">
    <text evidence="1">Binds to the N-terminal domain of the chaperone ClpA.</text>
</comment>
<dbReference type="GO" id="GO:0030163">
    <property type="term" value="P:protein catabolic process"/>
    <property type="evidence" value="ECO:0007669"/>
    <property type="project" value="InterPro"/>
</dbReference>
<keyword evidence="3" id="KW-0645">Protease</keyword>
<dbReference type="GO" id="GO:0008233">
    <property type="term" value="F:peptidase activity"/>
    <property type="evidence" value="ECO:0007669"/>
    <property type="project" value="UniProtKB-KW"/>
</dbReference>
<dbReference type="InterPro" id="IPR022935">
    <property type="entry name" value="ClpS"/>
</dbReference>
<dbReference type="Proteomes" id="UP000230791">
    <property type="component" value="Unassembled WGS sequence"/>
</dbReference>
<comment type="similarity">
    <text evidence="1">Belongs to the ClpS family.</text>
</comment>
<comment type="function">
    <text evidence="1">Involved in the modulation of the specificity of the ClpAP-mediated ATP-dependent protein degradation.</text>
</comment>
<proteinExistence type="inferred from homology"/>
<dbReference type="Pfam" id="PF02617">
    <property type="entry name" value="ClpS"/>
    <property type="match status" value="1"/>
</dbReference>
<dbReference type="RefSeq" id="WP_100130650.1">
    <property type="nucleotide sequence ID" value="NZ_CADDYJ010000009.1"/>
</dbReference>
<gene>
    <name evidence="1" type="primary">clpS</name>
    <name evidence="3" type="ORF">CEV08_05015</name>
</gene>
<accession>A0A2M6UV76</accession>
<evidence type="ECO:0000259" key="2">
    <source>
        <dbReference type="Pfam" id="PF02617"/>
    </source>
</evidence>
<dbReference type="SUPFAM" id="SSF54736">
    <property type="entry name" value="ClpS-like"/>
    <property type="match status" value="1"/>
</dbReference>
<feature type="domain" description="Adaptor protein ClpS core" evidence="2">
    <location>
        <begin position="48"/>
        <end position="126"/>
    </location>
</feature>
<dbReference type="HAMAP" id="MF_00302">
    <property type="entry name" value="ClpS"/>
    <property type="match status" value="1"/>
</dbReference>
<dbReference type="GO" id="GO:0006508">
    <property type="term" value="P:proteolysis"/>
    <property type="evidence" value="ECO:0007669"/>
    <property type="project" value="UniProtKB-UniRule"/>
</dbReference>
<reference evidence="3 4" key="1">
    <citation type="submission" date="2017-06" db="EMBL/GenBank/DDBJ databases">
        <title>Draft genome of Bartonella tribocorum C635.</title>
        <authorList>
            <person name="Hadjadj L."/>
            <person name="Jiyipong T."/>
            <person name="Diene S.M."/>
            <person name="Morand S."/>
            <person name="Rolain J.-M."/>
        </authorList>
    </citation>
    <scope>NUCLEOTIDE SEQUENCE [LARGE SCALE GENOMIC DNA]</scope>
    <source>
        <strain evidence="3 4">C635</strain>
    </source>
</reference>
<dbReference type="PANTHER" id="PTHR33473:SF19">
    <property type="entry name" value="ATP-DEPENDENT CLP PROTEASE ADAPTER PROTEIN CLPS"/>
    <property type="match status" value="1"/>
</dbReference>
<name>A0A2M6UV76_9HYPH</name>
<protein>
    <recommendedName>
        <fullName evidence="1">ATP-dependent Clp protease adapter protein ClpS</fullName>
    </recommendedName>
</protein>
<dbReference type="AlphaFoldDB" id="A0A2M6UV76"/>
<dbReference type="NCBIfam" id="NF000672">
    <property type="entry name" value="PRK00033.1-5"/>
    <property type="match status" value="1"/>
</dbReference>
<keyword evidence="3" id="KW-0378">Hydrolase</keyword>
<dbReference type="EMBL" id="NJPP01000014">
    <property type="protein sequence ID" value="PIT70110.1"/>
    <property type="molecule type" value="Genomic_DNA"/>
</dbReference>
<dbReference type="InterPro" id="IPR014719">
    <property type="entry name" value="Ribosomal_bL12_C/ClpS-like"/>
</dbReference>
<evidence type="ECO:0000313" key="4">
    <source>
        <dbReference type="Proteomes" id="UP000230791"/>
    </source>
</evidence>
<dbReference type="PANTHER" id="PTHR33473">
    <property type="entry name" value="ATP-DEPENDENT CLP PROTEASE ADAPTER PROTEIN CLPS1, CHLOROPLASTIC"/>
    <property type="match status" value="1"/>
</dbReference>
<dbReference type="OrthoDB" id="9796121at2"/>
<dbReference type="FunFam" id="3.30.1390.10:FF:000002">
    <property type="entry name" value="ATP-dependent Clp protease adapter protein ClpS"/>
    <property type="match status" value="1"/>
</dbReference>
<dbReference type="Gene3D" id="3.30.1390.10">
    <property type="match status" value="1"/>
</dbReference>
<evidence type="ECO:0000313" key="3">
    <source>
        <dbReference type="EMBL" id="PIT70110.1"/>
    </source>
</evidence>
<organism evidence="3 4">
    <name type="scientific">Bartonella tribocorum</name>
    <dbReference type="NCBI Taxonomy" id="85701"/>
    <lineage>
        <taxon>Bacteria</taxon>
        <taxon>Pseudomonadati</taxon>
        <taxon>Pseudomonadota</taxon>
        <taxon>Alphaproteobacteria</taxon>
        <taxon>Hyphomicrobiales</taxon>
        <taxon>Bartonellaceae</taxon>
        <taxon>Bartonella</taxon>
    </lineage>
</organism>
<evidence type="ECO:0000256" key="1">
    <source>
        <dbReference type="HAMAP-Rule" id="MF_00302"/>
    </source>
</evidence>
<dbReference type="InterPro" id="IPR003769">
    <property type="entry name" value="ClpS_core"/>
</dbReference>
<sequence length="131" mass="15289">MGQILIINSIPHITHNDILHIMHNEKGKNWNEGRQGAVIIPKARAKPQKPKLYRVLLLNDDYTPMDFVVFVLQNFFKKSFEEATQIMLNVHHNGVGECGTYTYEVAEMKMIQVRKCARQNEHPLQCVMEWK</sequence>
<comment type="caution">
    <text evidence="3">The sequence shown here is derived from an EMBL/GenBank/DDBJ whole genome shotgun (WGS) entry which is preliminary data.</text>
</comment>